<dbReference type="PANTHER" id="PTHR11760:SF32">
    <property type="entry name" value="SMALL RIBOSOMAL SUBUNIT PROTEIN US3"/>
    <property type="match status" value="1"/>
</dbReference>
<dbReference type="GO" id="GO:0022627">
    <property type="term" value="C:cytosolic small ribosomal subunit"/>
    <property type="evidence" value="ECO:0007669"/>
    <property type="project" value="TreeGrafter"/>
</dbReference>
<proteinExistence type="inferred from homology"/>
<evidence type="ECO:0000256" key="3">
    <source>
        <dbReference type="ARBA" id="ARBA00022980"/>
    </source>
</evidence>
<dbReference type="SUPFAM" id="SSF54814">
    <property type="entry name" value="Prokaryotic type KH domain (KH-domain type II)"/>
    <property type="match status" value="1"/>
</dbReference>
<dbReference type="GO" id="GO:2001235">
    <property type="term" value="P:positive regulation of apoptotic signaling pathway"/>
    <property type="evidence" value="ECO:0007669"/>
    <property type="project" value="TreeGrafter"/>
</dbReference>
<evidence type="ECO:0008006" key="7">
    <source>
        <dbReference type="Google" id="ProtNLM"/>
    </source>
</evidence>
<accession>A0A8C0XDC4</accession>
<evidence type="ECO:0000256" key="5">
    <source>
        <dbReference type="SAM" id="MobiDB-lite"/>
    </source>
</evidence>
<evidence type="ECO:0000256" key="4">
    <source>
        <dbReference type="ARBA" id="ARBA00023274"/>
    </source>
</evidence>
<dbReference type="InterPro" id="IPR057258">
    <property type="entry name" value="Ribosomal_uS3"/>
</dbReference>
<evidence type="ECO:0000313" key="6">
    <source>
        <dbReference type="Ensembl" id="ENSCCNP00000024036.1"/>
    </source>
</evidence>
<sequence length="277" mass="30911">HTRETRSRRSDASRLQPPFLPHGQVSQSFPLGGVQWQDGSVQISKNRQFGADGIFKAELNEFLTQKLVEDGYSGVEVQVKPTRKEIIILATRTRMFLVRRIWLFQGQCRVYAKKVATRGLCVIPQTESLHYKCLGGLAVWRACYGVLRFIMERGDKDCEVVVSRKLRGQSAKSMKFVDGLMIHSGDPVNYYVHSCVPCAFQTGYAGHQSEGHAALGPKCKTGPKKSLPDLVSIVEPKDEILPTIPISEQKGREPDPPAIPQPQPGEGCLRLYFVTLC</sequence>
<dbReference type="Gene3D" id="3.30.1140.32">
    <property type="entry name" value="Ribosomal protein S3, C-terminal domain"/>
    <property type="match status" value="1"/>
</dbReference>
<evidence type="ECO:0000256" key="1">
    <source>
        <dbReference type="ARBA" id="ARBA00004637"/>
    </source>
</evidence>
<evidence type="ECO:0000256" key="2">
    <source>
        <dbReference type="ARBA" id="ARBA00010761"/>
    </source>
</evidence>
<dbReference type="Ensembl" id="ENSCCNT00000030666.1">
    <property type="protein sequence ID" value="ENSCCNP00000024036.1"/>
    <property type="gene ID" value="ENSCCNG00000023570.1"/>
</dbReference>
<comment type="subcellular location">
    <subcellularLocation>
        <location evidence="1">Mitochondrion inner membrane</location>
        <topology evidence="1">Peripheral membrane protein</topology>
    </subcellularLocation>
</comment>
<dbReference type="SUPFAM" id="SSF54821">
    <property type="entry name" value="Ribosomal protein S3 C-terminal domain"/>
    <property type="match status" value="1"/>
</dbReference>
<feature type="region of interest" description="Disordered" evidence="5">
    <location>
        <begin position="1"/>
        <end position="22"/>
    </location>
</feature>
<dbReference type="InterPro" id="IPR009019">
    <property type="entry name" value="KH_sf_prok-type"/>
</dbReference>
<organism evidence="6">
    <name type="scientific">Castor canadensis</name>
    <name type="common">American beaver</name>
    <dbReference type="NCBI Taxonomy" id="51338"/>
    <lineage>
        <taxon>Eukaryota</taxon>
        <taxon>Metazoa</taxon>
        <taxon>Chordata</taxon>
        <taxon>Craniata</taxon>
        <taxon>Vertebrata</taxon>
        <taxon>Euteleostomi</taxon>
        <taxon>Mammalia</taxon>
        <taxon>Eutheria</taxon>
        <taxon>Euarchontoglires</taxon>
        <taxon>Glires</taxon>
        <taxon>Rodentia</taxon>
        <taxon>Castorimorpha</taxon>
        <taxon>Castoridae</taxon>
        <taxon>Castor</taxon>
    </lineage>
</organism>
<comment type="similarity">
    <text evidence="2">Belongs to the universal ribosomal protein uS3 family.</text>
</comment>
<dbReference type="GO" id="GO:0003735">
    <property type="term" value="F:structural constituent of ribosome"/>
    <property type="evidence" value="ECO:0007669"/>
    <property type="project" value="TreeGrafter"/>
</dbReference>
<reference evidence="6" key="1">
    <citation type="submission" date="2023-09" db="UniProtKB">
        <authorList>
            <consortium name="Ensembl"/>
        </authorList>
    </citation>
    <scope>IDENTIFICATION</scope>
</reference>
<dbReference type="GO" id="GO:0005743">
    <property type="term" value="C:mitochondrial inner membrane"/>
    <property type="evidence" value="ECO:0007669"/>
    <property type="project" value="UniProtKB-SubCell"/>
</dbReference>
<dbReference type="GO" id="GO:0003723">
    <property type="term" value="F:RNA binding"/>
    <property type="evidence" value="ECO:0007669"/>
    <property type="project" value="InterPro"/>
</dbReference>
<dbReference type="Gene3D" id="3.30.300.20">
    <property type="match status" value="1"/>
</dbReference>
<name>A0A8C0XDC4_CASCN</name>
<protein>
    <recommendedName>
        <fullName evidence="7">40S ribosomal protein S3</fullName>
    </recommendedName>
</protein>
<dbReference type="GO" id="GO:0005634">
    <property type="term" value="C:nucleus"/>
    <property type="evidence" value="ECO:0007669"/>
    <property type="project" value="TreeGrafter"/>
</dbReference>
<feature type="compositionally biased region" description="Basic and acidic residues" evidence="5">
    <location>
        <begin position="1"/>
        <end position="12"/>
    </location>
</feature>
<keyword evidence="3" id="KW-0689">Ribosomal protein</keyword>
<dbReference type="PANTHER" id="PTHR11760">
    <property type="entry name" value="30S/40S RIBOSOMAL PROTEIN S3"/>
    <property type="match status" value="1"/>
</dbReference>
<dbReference type="AlphaFoldDB" id="A0A8C0XDC4"/>
<dbReference type="InterPro" id="IPR036419">
    <property type="entry name" value="Ribosomal_S3_C_sf"/>
</dbReference>
<keyword evidence="4" id="KW-0687">Ribonucleoprotein</keyword>
<dbReference type="InterPro" id="IPR015946">
    <property type="entry name" value="KH_dom-like_a/b"/>
</dbReference>